<keyword evidence="2" id="KW-1185">Reference proteome</keyword>
<dbReference type="Proteomes" id="UP000634780">
    <property type="component" value="Unassembled WGS sequence"/>
</dbReference>
<organism evidence="1 2">
    <name type="scientific">Streptomyces flavofungini</name>
    <dbReference type="NCBI Taxonomy" id="68200"/>
    <lineage>
        <taxon>Bacteria</taxon>
        <taxon>Bacillati</taxon>
        <taxon>Actinomycetota</taxon>
        <taxon>Actinomycetes</taxon>
        <taxon>Kitasatosporales</taxon>
        <taxon>Streptomycetaceae</taxon>
        <taxon>Streptomyces</taxon>
    </lineage>
</organism>
<dbReference type="RefSeq" id="WP_190118688.1">
    <property type="nucleotide sequence ID" value="NZ_BMVR01000012.1"/>
</dbReference>
<keyword evidence="1" id="KW-0482">Metalloprotease</keyword>
<gene>
    <name evidence="1" type="ORF">JGB26_19220</name>
</gene>
<dbReference type="SUPFAM" id="SSF55486">
    <property type="entry name" value="Metalloproteases ('zincins'), catalytic domain"/>
    <property type="match status" value="1"/>
</dbReference>
<dbReference type="EMBL" id="JAEKOZ010000011">
    <property type="protein sequence ID" value="MBJ3809221.1"/>
    <property type="molecule type" value="Genomic_DNA"/>
</dbReference>
<keyword evidence="1" id="KW-0645">Protease</keyword>
<name>A0ABS0X898_9ACTN</name>
<evidence type="ECO:0000313" key="1">
    <source>
        <dbReference type="EMBL" id="MBJ3809221.1"/>
    </source>
</evidence>
<proteinExistence type="predicted"/>
<dbReference type="GO" id="GO:0008237">
    <property type="term" value="F:metallopeptidase activity"/>
    <property type="evidence" value="ECO:0007669"/>
    <property type="project" value="UniProtKB-KW"/>
</dbReference>
<accession>A0ABS0X898</accession>
<comment type="caution">
    <text evidence="1">The sequence shown here is derived from an EMBL/GenBank/DDBJ whole genome shotgun (WGS) entry which is preliminary data.</text>
</comment>
<reference evidence="1 2" key="1">
    <citation type="submission" date="2020-12" db="EMBL/GenBank/DDBJ databases">
        <title>Streptomyces typhae sp. nov., a novel endophytic actinomycete isolated from the root of cattail pollen (Typha angustifolia L.).</title>
        <authorList>
            <person name="Peng C."/>
            <person name="Liu C."/>
        </authorList>
    </citation>
    <scope>NUCLEOTIDE SEQUENCE [LARGE SCALE GENOMIC DNA]</scope>
    <source>
        <strain evidence="1 2">JCM 4753</strain>
    </source>
</reference>
<evidence type="ECO:0000313" key="2">
    <source>
        <dbReference type="Proteomes" id="UP000634780"/>
    </source>
</evidence>
<protein>
    <submittedName>
        <fullName evidence="1">Zinc-dependent metalloprotease</fullName>
    </submittedName>
</protein>
<sequence length="286" mass="32216">MTICRIRQETDLHPELTEQIGPIAEKVAPALEEVTGLRLGHILVRIVDHEAFIESAIEERRRVFARDAQDFDLSIEATRALYDRLETEESELRLSWMGGPAATVTNAAYEPEVLLVPEAFHHGGHGTEVITKALAHEFAHVAQHRASEGQVVIAYNTGRPDLRGFSDFAVGHLLHGHAEWADRQVTRMLLGCEVELGQPTGRETPQYLAMAKAFVERTQDPQTAPAHPAAPAEAYEEGLRWVTVIIDSLGLESFNRVWRHTRLGPTRREIKEPDVWVRRLARDIRL</sequence>
<keyword evidence="1" id="KW-0378">Hydrolase</keyword>